<protein>
    <submittedName>
        <fullName evidence="5">Protocatechuate 3,4-dioxygenase subunit beta</fullName>
    </submittedName>
</protein>
<organism evidence="5 6">
    <name type="scientific">Rhodococcoides trifolii</name>
    <dbReference type="NCBI Taxonomy" id="908250"/>
    <lineage>
        <taxon>Bacteria</taxon>
        <taxon>Bacillati</taxon>
        <taxon>Actinomycetota</taxon>
        <taxon>Actinomycetes</taxon>
        <taxon>Mycobacteriales</taxon>
        <taxon>Nocardiaceae</taxon>
        <taxon>Rhodococcoides</taxon>
    </lineage>
</organism>
<dbReference type="PROSITE" id="PS00083">
    <property type="entry name" value="INTRADIOL_DIOXYGENAS"/>
    <property type="match status" value="1"/>
</dbReference>
<dbReference type="NCBIfam" id="TIGR02422">
    <property type="entry name" value="protocat_beta"/>
    <property type="match status" value="1"/>
</dbReference>
<accession>A0A917FUF7</accession>
<evidence type="ECO:0000313" key="6">
    <source>
        <dbReference type="Proteomes" id="UP000654257"/>
    </source>
</evidence>
<dbReference type="Pfam" id="PF12391">
    <property type="entry name" value="PCDO_beta_N"/>
    <property type="match status" value="1"/>
</dbReference>
<gene>
    <name evidence="5" type="primary">pcaH</name>
    <name evidence="5" type="ORF">GCM10007304_15400</name>
</gene>
<comment type="caution">
    <text evidence="5">The sequence shown here is derived from an EMBL/GenBank/DDBJ whole genome shotgun (WGS) entry which is preliminary data.</text>
</comment>
<dbReference type="Proteomes" id="UP000654257">
    <property type="component" value="Unassembled WGS sequence"/>
</dbReference>
<dbReference type="Gene3D" id="2.60.130.10">
    <property type="entry name" value="Aromatic compound dioxygenase"/>
    <property type="match status" value="1"/>
</dbReference>
<name>A0A917FUF7_9NOCA</name>
<dbReference type="InterPro" id="IPR050770">
    <property type="entry name" value="Intradiol_RC_Dioxygenase"/>
</dbReference>
<sequence>MLHLPPTLDTYRDQRDTHAPRDFADYRTTTLRHPSQPLTLLPQRLTEITGPVLGDGRVQKGDADLTLANGGEAQGQRIIVHGRVLDSDGKPIPHTLIEIWQANAGGRYRHAGDNWPAPLDPHFNGVGRVMTDNLGNYRFTTIRPGAYPWGNHHNAWRPAHIHFSLFGQAFTQRLVTQMYFPDDPMFFQDPIYNSVPDGARQRMISVFDYSATEANWALGFRFDIVLRGRNATPFESDDHDD</sequence>
<evidence type="ECO:0000256" key="2">
    <source>
        <dbReference type="ARBA" id="ARBA00022964"/>
    </source>
</evidence>
<evidence type="ECO:0000256" key="1">
    <source>
        <dbReference type="ARBA" id="ARBA00007825"/>
    </source>
</evidence>
<dbReference type="GO" id="GO:0008199">
    <property type="term" value="F:ferric iron binding"/>
    <property type="evidence" value="ECO:0007669"/>
    <property type="project" value="InterPro"/>
</dbReference>
<dbReference type="InterPro" id="IPR000627">
    <property type="entry name" value="Intradiol_dOase_C"/>
</dbReference>
<proteinExistence type="inferred from homology"/>
<dbReference type="InterPro" id="IPR012785">
    <property type="entry name" value="Protocat_dOase_b"/>
</dbReference>
<comment type="similarity">
    <text evidence="1">Belongs to the intradiol ring-cleavage dioxygenase family.</text>
</comment>
<keyword evidence="2" id="KW-0223">Dioxygenase</keyword>
<dbReference type="InterPro" id="IPR024756">
    <property type="entry name" value="PCDO_beta_N"/>
</dbReference>
<keyword evidence="3" id="KW-0560">Oxidoreductase</keyword>
<dbReference type="InterPro" id="IPR015889">
    <property type="entry name" value="Intradiol_dOase_core"/>
</dbReference>
<keyword evidence="6" id="KW-1185">Reference proteome</keyword>
<evidence type="ECO:0000313" key="5">
    <source>
        <dbReference type="EMBL" id="GGG02345.1"/>
    </source>
</evidence>
<dbReference type="SUPFAM" id="SSF49482">
    <property type="entry name" value="Aromatic compound dioxygenase"/>
    <property type="match status" value="1"/>
</dbReference>
<dbReference type="PANTHER" id="PTHR33711:SF10">
    <property type="entry name" value="INTRADIOL RING-CLEAVAGE DIOXYGENASES DOMAIN-CONTAINING PROTEIN"/>
    <property type="match status" value="1"/>
</dbReference>
<reference evidence="5" key="1">
    <citation type="journal article" date="2014" name="Int. J. Syst. Evol. Microbiol.">
        <title>Complete genome sequence of Corynebacterium casei LMG S-19264T (=DSM 44701T), isolated from a smear-ripened cheese.</title>
        <authorList>
            <consortium name="US DOE Joint Genome Institute (JGI-PGF)"/>
            <person name="Walter F."/>
            <person name="Albersmeier A."/>
            <person name="Kalinowski J."/>
            <person name="Ruckert C."/>
        </authorList>
    </citation>
    <scope>NUCLEOTIDE SEQUENCE</scope>
    <source>
        <strain evidence="5">CCM 7905</strain>
    </source>
</reference>
<dbReference type="PANTHER" id="PTHR33711">
    <property type="entry name" value="DIOXYGENASE, PUTATIVE (AFU_ORTHOLOGUE AFUA_2G02910)-RELATED"/>
    <property type="match status" value="1"/>
</dbReference>
<dbReference type="Pfam" id="PF00775">
    <property type="entry name" value="Dioxygenase_C"/>
    <property type="match status" value="1"/>
</dbReference>
<dbReference type="GO" id="GO:0018578">
    <property type="term" value="F:protocatechuate 3,4-dioxygenase activity"/>
    <property type="evidence" value="ECO:0007669"/>
    <property type="project" value="InterPro"/>
</dbReference>
<dbReference type="GO" id="GO:0019619">
    <property type="term" value="P:3,4-dihydroxybenzoate catabolic process"/>
    <property type="evidence" value="ECO:0007669"/>
    <property type="project" value="InterPro"/>
</dbReference>
<feature type="domain" description="Intradiol ring-cleavage dioxygenases" evidence="4">
    <location>
        <begin position="80"/>
        <end position="108"/>
    </location>
</feature>
<dbReference type="RefSeq" id="WP_188544247.1">
    <property type="nucleotide sequence ID" value="NZ_BMCU01000002.1"/>
</dbReference>
<dbReference type="AlphaFoldDB" id="A0A917FUF7"/>
<evidence type="ECO:0000259" key="4">
    <source>
        <dbReference type="PROSITE" id="PS00083"/>
    </source>
</evidence>
<evidence type="ECO:0000256" key="3">
    <source>
        <dbReference type="ARBA" id="ARBA00023002"/>
    </source>
</evidence>
<dbReference type="EMBL" id="BMCU01000002">
    <property type="protein sequence ID" value="GGG02345.1"/>
    <property type="molecule type" value="Genomic_DNA"/>
</dbReference>
<reference evidence="5" key="2">
    <citation type="submission" date="2020-09" db="EMBL/GenBank/DDBJ databases">
        <authorList>
            <person name="Sun Q."/>
            <person name="Sedlacek I."/>
        </authorList>
    </citation>
    <scope>NUCLEOTIDE SEQUENCE</scope>
    <source>
        <strain evidence="5">CCM 7905</strain>
    </source>
</reference>